<dbReference type="Proteomes" id="UP001379945">
    <property type="component" value="Unassembled WGS sequence"/>
</dbReference>
<keyword evidence="3" id="KW-1185">Reference proteome</keyword>
<keyword evidence="1" id="KW-0732">Signal</keyword>
<evidence type="ECO:0000313" key="2">
    <source>
        <dbReference type="EMBL" id="MEK8045137.1"/>
    </source>
</evidence>
<sequence length="127" mass="13264">MNRFTTTQTAVLSALLFSVLAATAQAQSLRVRCETRADRSSASVDGMDVPTGAYTAVLMSGSGRVVSSTENTVANEVEIDFSSQRRDIRKGATAIPVNFIVGGAVTAELHDAAGATVLTGKANCRVR</sequence>
<dbReference type="RefSeq" id="WP_341397283.1">
    <property type="nucleotide sequence ID" value="NZ_JBBUTI010000001.1"/>
</dbReference>
<accession>A0ABU9C3E5</accession>
<feature type="signal peptide" evidence="1">
    <location>
        <begin position="1"/>
        <end position="26"/>
    </location>
</feature>
<name>A0ABU9C3E5_9BURK</name>
<gene>
    <name evidence="2" type="ORF">AACH00_02105</name>
</gene>
<proteinExistence type="predicted"/>
<reference evidence="2 3" key="1">
    <citation type="submission" date="2024-04" db="EMBL/GenBank/DDBJ databases">
        <title>Novel species of the genus Ideonella isolated from streams.</title>
        <authorList>
            <person name="Lu H."/>
        </authorList>
    </citation>
    <scope>NUCLEOTIDE SEQUENCE [LARGE SCALE GENOMIC DNA]</scope>
    <source>
        <strain evidence="2 3">LYT19W</strain>
    </source>
</reference>
<comment type="caution">
    <text evidence="2">The sequence shown here is derived from an EMBL/GenBank/DDBJ whole genome shotgun (WGS) entry which is preliminary data.</text>
</comment>
<organism evidence="2 3">
    <name type="scientific">Ideonella margarita</name>
    <dbReference type="NCBI Taxonomy" id="2984191"/>
    <lineage>
        <taxon>Bacteria</taxon>
        <taxon>Pseudomonadati</taxon>
        <taxon>Pseudomonadota</taxon>
        <taxon>Betaproteobacteria</taxon>
        <taxon>Burkholderiales</taxon>
        <taxon>Sphaerotilaceae</taxon>
        <taxon>Ideonella</taxon>
    </lineage>
</organism>
<evidence type="ECO:0000313" key="3">
    <source>
        <dbReference type="Proteomes" id="UP001379945"/>
    </source>
</evidence>
<dbReference type="EMBL" id="JBBUTI010000001">
    <property type="protein sequence ID" value="MEK8045137.1"/>
    <property type="molecule type" value="Genomic_DNA"/>
</dbReference>
<protein>
    <submittedName>
        <fullName evidence="2">Uncharacterized protein</fullName>
    </submittedName>
</protein>
<evidence type="ECO:0000256" key="1">
    <source>
        <dbReference type="SAM" id="SignalP"/>
    </source>
</evidence>
<feature type="chain" id="PRO_5046434828" evidence="1">
    <location>
        <begin position="27"/>
        <end position="127"/>
    </location>
</feature>